<dbReference type="EMBL" id="CADCTR010002479">
    <property type="protein sequence ID" value="CAA9355687.1"/>
    <property type="molecule type" value="Genomic_DNA"/>
</dbReference>
<dbReference type="AlphaFoldDB" id="A0A6J4MBK0"/>
<evidence type="ECO:0000313" key="1">
    <source>
        <dbReference type="EMBL" id="CAA9355687.1"/>
    </source>
</evidence>
<gene>
    <name evidence="1" type="ORF">AVDCRST_MAG93-7339</name>
</gene>
<accession>A0A6J4MBK0</accession>
<name>A0A6J4MBK0_9CHLR</name>
<proteinExistence type="predicted"/>
<sequence>MSPLLSLAVAAALQLETPTTPTDDGSVIMWVAANPENCNLGVAKKLALEALAEQPDHWSGKCVAVTGYWYGRALFRTLSDARQRYSQSSDELDGRRVGIYGREEALKAAPKRPKKFVAVGIANTCERLSQGAVMVMGYCHYTGGPMIAVAELRPLQ</sequence>
<organism evidence="1">
    <name type="scientific">uncultured Chloroflexia bacterium</name>
    <dbReference type="NCBI Taxonomy" id="1672391"/>
    <lineage>
        <taxon>Bacteria</taxon>
        <taxon>Bacillati</taxon>
        <taxon>Chloroflexota</taxon>
        <taxon>Chloroflexia</taxon>
        <taxon>environmental samples</taxon>
    </lineage>
</organism>
<protein>
    <submittedName>
        <fullName evidence="1">Uncharacterized protein</fullName>
    </submittedName>
</protein>
<reference evidence="1" key="1">
    <citation type="submission" date="2020-02" db="EMBL/GenBank/DDBJ databases">
        <authorList>
            <person name="Meier V. D."/>
        </authorList>
    </citation>
    <scope>NUCLEOTIDE SEQUENCE</scope>
    <source>
        <strain evidence="1">AVDCRST_MAG93</strain>
    </source>
</reference>